<gene>
    <name evidence="1" type="ORF">G8759_21470</name>
</gene>
<keyword evidence="2" id="KW-1185">Reference proteome</keyword>
<sequence>MDPTNYETLQLKGESTRQYCFRLLHFAIKYRISKASNYRFVADQIVKQDLVVQFTQFVPPPVH</sequence>
<dbReference type="RefSeq" id="WP_167212207.1">
    <property type="nucleotide sequence ID" value="NZ_CP050063.1"/>
</dbReference>
<protein>
    <submittedName>
        <fullName evidence="1">Uncharacterized protein</fullName>
    </submittedName>
</protein>
<reference evidence="1 2" key="1">
    <citation type="submission" date="2020-03" db="EMBL/GenBank/DDBJ databases">
        <authorList>
            <person name="Kim M.K."/>
        </authorList>
    </citation>
    <scope>NUCLEOTIDE SEQUENCE [LARGE SCALE GENOMIC DNA]</scope>
    <source>
        <strain evidence="1 2">BT328</strain>
    </source>
</reference>
<dbReference type="AlphaFoldDB" id="A0A6G9ARK3"/>
<accession>A0A6G9ARK3</accession>
<dbReference type="KEGG" id="spib:G8759_21470"/>
<dbReference type="Proteomes" id="UP000501802">
    <property type="component" value="Chromosome"/>
</dbReference>
<organism evidence="1 2">
    <name type="scientific">Spirosoma aureum</name>
    <dbReference type="NCBI Taxonomy" id="2692134"/>
    <lineage>
        <taxon>Bacteria</taxon>
        <taxon>Pseudomonadati</taxon>
        <taxon>Bacteroidota</taxon>
        <taxon>Cytophagia</taxon>
        <taxon>Cytophagales</taxon>
        <taxon>Cytophagaceae</taxon>
        <taxon>Spirosoma</taxon>
    </lineage>
</organism>
<evidence type="ECO:0000313" key="1">
    <source>
        <dbReference type="EMBL" id="QIP15008.1"/>
    </source>
</evidence>
<proteinExistence type="predicted"/>
<name>A0A6G9ARK3_9BACT</name>
<dbReference type="EMBL" id="CP050063">
    <property type="protein sequence ID" value="QIP15008.1"/>
    <property type="molecule type" value="Genomic_DNA"/>
</dbReference>
<evidence type="ECO:0000313" key="2">
    <source>
        <dbReference type="Proteomes" id="UP000501802"/>
    </source>
</evidence>